<sequence length="276" mass="28865">MPLSFHKMHANGDDFVIVDARNAANPITGDIARRLGDRSHGIGFNQLAVLLDCDDAQARLLFWNADGSPLDVCGSATRGAADRLMHEANTTSLTLRSNRGLLTCERTASGAIAISMGAPLFGWSDVPLADAMDTAVLPLAGGPSACSMGNPHCSFFVDDLAAIDLAAIGPGIETHPLFPNRTNVHFVQVIDRAHIRLRIWERWGGIALGSGSCSCGAVVNGIRRGLLDPCVEVECDGGTVTVQWDGEGPVFLTGTVALSYSGVVADGLLPAGFVGS</sequence>
<reference evidence="6" key="1">
    <citation type="submission" date="2018-07" db="EMBL/GenBank/DDBJ databases">
        <authorList>
            <person name="Blom J."/>
        </authorList>
    </citation>
    <scope>NUCLEOTIDE SEQUENCE [LARGE SCALE GENOMIC DNA]</scope>
    <source>
        <strain evidence="6">CCOS 864</strain>
    </source>
</reference>
<feature type="active site" description="Proton donor" evidence="3">
    <location>
        <position position="73"/>
    </location>
</feature>
<dbReference type="RefSeq" id="WP_115087370.1">
    <property type="nucleotide sequence ID" value="NZ_CBCSFG010000015.1"/>
</dbReference>
<dbReference type="GO" id="GO:0005829">
    <property type="term" value="C:cytosol"/>
    <property type="evidence" value="ECO:0007669"/>
    <property type="project" value="TreeGrafter"/>
</dbReference>
<comment type="pathway">
    <text evidence="3">Amino-acid biosynthesis; L-lysine biosynthesis via DAP pathway; DL-2,6-diaminopimelate from LL-2,6-diaminopimelate: step 1/1.</text>
</comment>
<dbReference type="GO" id="GO:0009089">
    <property type="term" value="P:lysine biosynthetic process via diaminopimelate"/>
    <property type="evidence" value="ECO:0007669"/>
    <property type="project" value="UniProtKB-UniRule"/>
</dbReference>
<dbReference type="Proteomes" id="UP000255177">
    <property type="component" value="Unassembled WGS sequence"/>
</dbReference>
<evidence type="ECO:0000256" key="4">
    <source>
        <dbReference type="NCBIfam" id="TIGR00652"/>
    </source>
</evidence>
<proteinExistence type="inferred from homology"/>
<evidence type="ECO:0000313" key="6">
    <source>
        <dbReference type="Proteomes" id="UP000255177"/>
    </source>
</evidence>
<evidence type="ECO:0000256" key="1">
    <source>
        <dbReference type="ARBA" id="ARBA00010219"/>
    </source>
</evidence>
<keyword evidence="2 3" id="KW-0413">Isomerase</keyword>
<comment type="function">
    <text evidence="3">Catalyzes the stereoinversion of LL-2,6-diaminopimelate (L,L-DAP) to meso-diaminopimelate (meso-DAP), a precursor of L-lysine and an essential component of the bacterial peptidoglycan.</text>
</comment>
<comment type="similarity">
    <text evidence="1 3">Belongs to the diaminopimelate epimerase family.</text>
</comment>
<dbReference type="SUPFAM" id="SSF54506">
    <property type="entry name" value="Diaminopimelate epimerase-like"/>
    <property type="match status" value="2"/>
</dbReference>
<feature type="site" description="Could be important to modulate the pK values of the two catalytic cysteine residues" evidence="3">
    <location>
        <position position="152"/>
    </location>
</feature>
<keyword evidence="6" id="KW-1185">Reference proteome</keyword>
<dbReference type="HAMAP" id="MF_00197">
    <property type="entry name" value="DAP_epimerase"/>
    <property type="match status" value="1"/>
</dbReference>
<feature type="site" description="Important for dimerization" evidence="3">
    <location>
        <position position="260"/>
    </location>
</feature>
<comment type="subunit">
    <text evidence="3">Homodimer.</text>
</comment>
<keyword evidence="3" id="KW-0457">Lysine biosynthesis</keyword>
<feature type="binding site" evidence="3">
    <location>
        <begin position="201"/>
        <end position="202"/>
    </location>
    <ligand>
        <name>substrate</name>
    </ligand>
</feature>
<organism evidence="5 6">
    <name type="scientific">Pseudomonas wadenswilerensis</name>
    <dbReference type="NCBI Taxonomy" id="1785161"/>
    <lineage>
        <taxon>Bacteria</taxon>
        <taxon>Pseudomonadati</taxon>
        <taxon>Pseudomonadota</taxon>
        <taxon>Gammaproteobacteria</taxon>
        <taxon>Pseudomonadales</taxon>
        <taxon>Pseudomonadaceae</taxon>
        <taxon>Pseudomonas</taxon>
    </lineage>
</organism>
<dbReference type="Pfam" id="PF01678">
    <property type="entry name" value="DAP_epimerase"/>
    <property type="match status" value="2"/>
</dbReference>
<comment type="caution">
    <text evidence="3">Lacks conserved residue(s) required for the propagation of feature annotation.</text>
</comment>
<evidence type="ECO:0000256" key="3">
    <source>
        <dbReference type="HAMAP-Rule" id="MF_00197"/>
    </source>
</evidence>
<keyword evidence="3" id="KW-0028">Amino-acid biosynthesis</keyword>
<dbReference type="AlphaFoldDB" id="A0A380T0G7"/>
<dbReference type="GO" id="GO:0008837">
    <property type="term" value="F:diaminopimelate epimerase activity"/>
    <property type="evidence" value="ECO:0007669"/>
    <property type="project" value="UniProtKB-UniRule"/>
</dbReference>
<evidence type="ECO:0000256" key="2">
    <source>
        <dbReference type="ARBA" id="ARBA00023235"/>
    </source>
</evidence>
<keyword evidence="3" id="KW-0963">Cytoplasm</keyword>
<protein>
    <recommendedName>
        <fullName evidence="3 4">Diaminopimelate epimerase</fullName>
        <shortName evidence="3">DAP epimerase</shortName>
        <ecNumber evidence="3 4">5.1.1.7</ecNumber>
    </recommendedName>
    <alternativeName>
        <fullName evidence="3">PLP-independent amino acid racemase</fullName>
    </alternativeName>
</protein>
<dbReference type="NCBIfam" id="TIGR00652">
    <property type="entry name" value="DapF"/>
    <property type="match status" value="1"/>
</dbReference>
<dbReference type="Gene3D" id="3.10.310.10">
    <property type="entry name" value="Diaminopimelate Epimerase, Chain A, domain 1"/>
    <property type="match status" value="2"/>
</dbReference>
<dbReference type="InterPro" id="IPR001653">
    <property type="entry name" value="DAP_epimerase_DapF"/>
</dbReference>
<name>A0A380T0G7_9PSED</name>
<feature type="binding site" evidence="3">
    <location>
        <position position="64"/>
    </location>
    <ligand>
        <name>substrate</name>
    </ligand>
</feature>
<dbReference type="EMBL" id="UIDD01000008">
    <property type="protein sequence ID" value="SUQ63792.1"/>
    <property type="molecule type" value="Genomic_DNA"/>
</dbReference>
<feature type="binding site" evidence="3">
    <location>
        <position position="183"/>
    </location>
    <ligand>
        <name>substrate</name>
    </ligand>
</feature>
<gene>
    <name evidence="3 5" type="primary">dapF</name>
    <name evidence="5" type="ORF">CCOS864_03245</name>
</gene>
<feature type="site" description="Could be important to modulate the pK values of the two catalytic cysteine residues" evidence="3">
    <location>
        <position position="201"/>
    </location>
</feature>
<comment type="subcellular location">
    <subcellularLocation>
        <location evidence="3">Cytoplasm</location>
    </subcellularLocation>
</comment>
<accession>A0A380T0G7</accession>
<feature type="binding site" evidence="3">
    <location>
        <position position="46"/>
    </location>
    <ligand>
        <name>substrate</name>
    </ligand>
</feature>
<evidence type="ECO:0000313" key="5">
    <source>
        <dbReference type="EMBL" id="SUQ63792.1"/>
    </source>
</evidence>
<feature type="binding site" evidence="3">
    <location>
        <position position="150"/>
    </location>
    <ligand>
        <name>substrate</name>
    </ligand>
</feature>
<feature type="binding site" evidence="3">
    <location>
        <begin position="211"/>
        <end position="212"/>
    </location>
    <ligand>
        <name>substrate</name>
    </ligand>
</feature>
<dbReference type="PANTHER" id="PTHR31689">
    <property type="entry name" value="DIAMINOPIMELATE EPIMERASE, CHLOROPLASTIC"/>
    <property type="match status" value="1"/>
</dbReference>
<dbReference type="EC" id="5.1.1.7" evidence="3 4"/>
<dbReference type="PANTHER" id="PTHR31689:SF0">
    <property type="entry name" value="DIAMINOPIMELATE EPIMERASE"/>
    <property type="match status" value="1"/>
</dbReference>
<dbReference type="UniPathway" id="UPA00034">
    <property type="reaction ID" value="UER00025"/>
</dbReference>
<comment type="catalytic activity">
    <reaction evidence="3">
        <text>(2S,6S)-2,6-diaminopimelate = meso-2,6-diaminopimelate</text>
        <dbReference type="Rhea" id="RHEA:15393"/>
        <dbReference type="ChEBI" id="CHEBI:57609"/>
        <dbReference type="ChEBI" id="CHEBI:57791"/>
        <dbReference type="EC" id="5.1.1.7"/>
    </reaction>
</comment>